<dbReference type="AlphaFoldDB" id="A0A410JQU4"/>
<dbReference type="OrthoDB" id="883248at2"/>
<organism evidence="2 3">
    <name type="scientific">Ornithobacterium rhinotracheale</name>
    <dbReference type="NCBI Taxonomy" id="28251"/>
    <lineage>
        <taxon>Bacteria</taxon>
        <taxon>Pseudomonadati</taxon>
        <taxon>Bacteroidota</taxon>
        <taxon>Flavobacteriia</taxon>
        <taxon>Flavobacteriales</taxon>
        <taxon>Weeksellaceae</taxon>
        <taxon>Ornithobacterium</taxon>
    </lineage>
</organism>
<evidence type="ECO:0000313" key="3">
    <source>
        <dbReference type="Proteomes" id="UP000287701"/>
    </source>
</evidence>
<evidence type="ECO:0000256" key="1">
    <source>
        <dbReference type="SAM" id="SignalP"/>
    </source>
</evidence>
<keyword evidence="1" id="KW-0732">Signal</keyword>
<protein>
    <recommendedName>
        <fullName evidence="4">DUF3575 domain-containing protein</fullName>
    </recommendedName>
</protein>
<gene>
    <name evidence="2" type="ORF">EQP59_02930</name>
</gene>
<feature type="signal peptide" evidence="1">
    <location>
        <begin position="1"/>
        <end position="19"/>
    </location>
</feature>
<feature type="chain" id="PRO_5019282873" description="DUF3575 domain-containing protein" evidence="1">
    <location>
        <begin position="20"/>
        <end position="180"/>
    </location>
</feature>
<sequence>MKKVLLAAAALLAFNASQAQVEKSITGLQLGLFGVDLNNETRLSEQVALRSAVGLNVGVWGGNFYDKTGFILYPKLSLQPKYYYNILSRKEQGKNIKNNSANYLSLQVNYTPDWFSISNYDNLRLINKLDIVPTFGIRRNFAQDFNYEFRVGLGYGTTFGEKNNVSGTVLDLGFKVGYDF</sequence>
<dbReference type="Proteomes" id="UP000287701">
    <property type="component" value="Chromosome"/>
</dbReference>
<evidence type="ECO:0008006" key="4">
    <source>
        <dbReference type="Google" id="ProtNLM"/>
    </source>
</evidence>
<dbReference type="RefSeq" id="WP_014791663.1">
    <property type="nucleotide sequence ID" value="NZ_CP035107.1"/>
</dbReference>
<dbReference type="OMA" id="PRWYYNL"/>
<name>A0A410JQU4_ORNRH</name>
<accession>A0A410JQU4</accession>
<reference evidence="2 3" key="1">
    <citation type="submission" date="2019-01" db="EMBL/GenBank/DDBJ databases">
        <title>Whole Genome of Ornithobacterium rhinotracheale FARPER-174b.</title>
        <authorList>
            <person name="Tataje-Lavanda L.A."/>
            <person name="Montalvan A."/>
            <person name="Montesinos R."/>
            <person name="Zimic M."/>
            <person name="Fernandez-Sanchez M."/>
            <person name="Fernandez-Diaz M."/>
        </authorList>
    </citation>
    <scope>NUCLEOTIDE SEQUENCE [LARGE SCALE GENOMIC DNA]</scope>
    <source>
        <strain evidence="2 3">FARPER-174b</strain>
    </source>
</reference>
<dbReference type="GeneID" id="71570051"/>
<dbReference type="EMBL" id="CP035107">
    <property type="protein sequence ID" value="QAR30378.1"/>
    <property type="molecule type" value="Genomic_DNA"/>
</dbReference>
<evidence type="ECO:0000313" key="2">
    <source>
        <dbReference type="EMBL" id="QAR30378.1"/>
    </source>
</evidence>
<proteinExistence type="predicted"/>